<evidence type="ECO:0000256" key="13">
    <source>
        <dbReference type="RuleBase" id="RU003661"/>
    </source>
</evidence>
<keyword evidence="9 13" id="KW-0406">Ion transport</keyword>
<reference evidence="15" key="1">
    <citation type="submission" date="2020-10" db="EMBL/GenBank/DDBJ databases">
        <title>Mitochondrial genome of Tinda javana and its phylogeny inference.</title>
        <authorList>
            <person name="Yang Z."/>
            <person name="Hu K."/>
        </authorList>
    </citation>
    <scope>NUCLEOTIDE SEQUENCE</scope>
</reference>
<evidence type="ECO:0000256" key="3">
    <source>
        <dbReference type="ARBA" id="ARBA00011291"/>
    </source>
</evidence>
<sequence length="53" mass="6420">MPQMAPINWLMLFIIFSVTFIMFNVMNYYCFFNKIPQSSKSEKKTSSSLNWKW</sequence>
<evidence type="ECO:0000256" key="5">
    <source>
        <dbReference type="ARBA" id="ARBA00022547"/>
    </source>
</evidence>
<keyword evidence="11 14" id="KW-0472">Membrane</keyword>
<keyword evidence="7 13" id="KW-0375">Hydrogen ion transport</keyword>
<evidence type="ECO:0000256" key="8">
    <source>
        <dbReference type="ARBA" id="ARBA00022989"/>
    </source>
</evidence>
<evidence type="ECO:0000256" key="6">
    <source>
        <dbReference type="ARBA" id="ARBA00022692"/>
    </source>
</evidence>
<dbReference type="GeneID" id="63651627"/>
<proteinExistence type="inferred from homology"/>
<keyword evidence="4 13" id="KW-0813">Transport</keyword>
<evidence type="ECO:0000313" key="15">
    <source>
        <dbReference type="EMBL" id="QPD06984.1"/>
    </source>
</evidence>
<dbReference type="GO" id="GO:0045259">
    <property type="term" value="C:proton-transporting ATP synthase complex"/>
    <property type="evidence" value="ECO:0007669"/>
    <property type="project" value="UniProtKB-KW"/>
</dbReference>
<evidence type="ECO:0000256" key="14">
    <source>
        <dbReference type="SAM" id="Phobius"/>
    </source>
</evidence>
<name>A0A7S8FIS0_9DIPT</name>
<evidence type="ECO:0000256" key="2">
    <source>
        <dbReference type="ARBA" id="ARBA00008892"/>
    </source>
</evidence>
<dbReference type="GO" id="GO:0015078">
    <property type="term" value="F:proton transmembrane transporter activity"/>
    <property type="evidence" value="ECO:0007669"/>
    <property type="project" value="InterPro"/>
</dbReference>
<feature type="transmembrane region" description="Helical" evidence="14">
    <location>
        <begin position="6"/>
        <end position="31"/>
    </location>
</feature>
<dbReference type="AlphaFoldDB" id="A0A7S8FIS0"/>
<organism evidence="15">
    <name type="scientific">Tinda javana</name>
    <dbReference type="NCBI Taxonomy" id="931524"/>
    <lineage>
        <taxon>Eukaryota</taxon>
        <taxon>Metazoa</taxon>
        <taxon>Ecdysozoa</taxon>
        <taxon>Arthropoda</taxon>
        <taxon>Hexapoda</taxon>
        <taxon>Insecta</taxon>
        <taxon>Pterygota</taxon>
        <taxon>Neoptera</taxon>
        <taxon>Endopterygota</taxon>
        <taxon>Diptera</taxon>
        <taxon>Brachycera</taxon>
        <taxon>Stratiomyomorpha</taxon>
        <taxon>Stratiomyidae</taxon>
        <taxon>Tinda</taxon>
    </lineage>
</organism>
<keyword evidence="5 13" id="KW-0138">CF(0)</keyword>
<evidence type="ECO:0000256" key="4">
    <source>
        <dbReference type="ARBA" id="ARBA00022448"/>
    </source>
</evidence>
<geneLocation type="mitochondrion" evidence="15"/>
<evidence type="ECO:0000256" key="12">
    <source>
        <dbReference type="ARBA" id="ARBA00024864"/>
    </source>
</evidence>
<dbReference type="CTD" id="4509"/>
<evidence type="ECO:0000256" key="7">
    <source>
        <dbReference type="ARBA" id="ARBA00022781"/>
    </source>
</evidence>
<dbReference type="Pfam" id="PF00895">
    <property type="entry name" value="ATP-synt_8"/>
    <property type="match status" value="1"/>
</dbReference>
<dbReference type="EMBL" id="MW115422">
    <property type="protein sequence ID" value="QPD06984.1"/>
    <property type="molecule type" value="Genomic_DNA"/>
</dbReference>
<gene>
    <name evidence="15" type="primary">ATP8</name>
</gene>
<accession>A0A7S8FIS0</accession>
<keyword evidence="10 13" id="KW-0496">Mitochondrion</keyword>
<keyword evidence="8 14" id="KW-1133">Transmembrane helix</keyword>
<evidence type="ECO:0000256" key="9">
    <source>
        <dbReference type="ARBA" id="ARBA00023065"/>
    </source>
</evidence>
<evidence type="ECO:0000256" key="11">
    <source>
        <dbReference type="ARBA" id="ARBA00023136"/>
    </source>
</evidence>
<dbReference type="GO" id="GO:0015986">
    <property type="term" value="P:proton motive force-driven ATP synthesis"/>
    <property type="evidence" value="ECO:0007669"/>
    <property type="project" value="InterPro"/>
</dbReference>
<dbReference type="GO" id="GO:0031966">
    <property type="term" value="C:mitochondrial membrane"/>
    <property type="evidence" value="ECO:0007669"/>
    <property type="project" value="UniProtKB-SubCell"/>
</dbReference>
<dbReference type="RefSeq" id="YP_010043663.1">
    <property type="nucleotide sequence ID" value="NC_054251.1"/>
</dbReference>
<evidence type="ECO:0000256" key="10">
    <source>
        <dbReference type="ARBA" id="ARBA00023128"/>
    </source>
</evidence>
<dbReference type="InterPro" id="IPR001421">
    <property type="entry name" value="ATP8_metazoa"/>
</dbReference>
<comment type="subcellular location">
    <subcellularLocation>
        <location evidence="1 13">Mitochondrion membrane</location>
        <topology evidence="1 13">Single-pass membrane protein</topology>
    </subcellularLocation>
</comment>
<keyword evidence="6 13" id="KW-0812">Transmembrane</keyword>
<comment type="function">
    <text evidence="12">Mitochondrial membrane ATP synthase (F(1)F(0) ATP synthase or Complex V) produces ATP from ADP in the presence of a proton gradient across the membrane which is generated by electron transport complexes of the respiratory chain. F-type ATPases consist of two structural domains, F(1) - containing the extramembraneous catalytic core and F(0) - containing the membrane proton channel, linked together by a central stalk and a peripheral stalk. During catalysis, ATP synthesis in the catalytic domain of F(1) is coupled via a rotary mechanism of the central stalk subunits to proton translocation. Part of the complex F(0) domain. Minor subunit located with subunit a in the membrane.</text>
</comment>
<protein>
    <recommendedName>
        <fullName evidence="13">ATP synthase complex subunit 8</fullName>
    </recommendedName>
</protein>
<evidence type="ECO:0000256" key="1">
    <source>
        <dbReference type="ARBA" id="ARBA00004304"/>
    </source>
</evidence>
<comment type="similarity">
    <text evidence="2 13">Belongs to the ATPase protein 8 family.</text>
</comment>
<comment type="subunit">
    <text evidence="3">F-type ATPases have 2 components, CF(1) - the catalytic core - and CF(0) - the membrane proton channel.</text>
</comment>